<protein>
    <submittedName>
        <fullName evidence="2">Uncharacterized protein</fullName>
    </submittedName>
</protein>
<dbReference type="OrthoDB" id="3123246at2759"/>
<feature type="region of interest" description="Disordered" evidence="1">
    <location>
        <begin position="168"/>
        <end position="200"/>
    </location>
</feature>
<keyword evidence="3" id="KW-1185">Reference proteome</keyword>
<accession>A0A9P6BWN5</accession>
<proteinExistence type="predicted"/>
<evidence type="ECO:0000313" key="2">
    <source>
        <dbReference type="EMBL" id="KAF9440904.1"/>
    </source>
</evidence>
<comment type="caution">
    <text evidence="2">The sequence shown here is derived from an EMBL/GenBank/DDBJ whole genome shotgun (WGS) entry which is preliminary data.</text>
</comment>
<dbReference type="EMBL" id="MU152188">
    <property type="protein sequence ID" value="KAF9440904.1"/>
    <property type="molecule type" value="Genomic_DNA"/>
</dbReference>
<name>A0A9P6BWN5_9AGAR</name>
<organism evidence="2 3">
    <name type="scientific">Macrolepiota fuliginosa MF-IS2</name>
    <dbReference type="NCBI Taxonomy" id="1400762"/>
    <lineage>
        <taxon>Eukaryota</taxon>
        <taxon>Fungi</taxon>
        <taxon>Dikarya</taxon>
        <taxon>Basidiomycota</taxon>
        <taxon>Agaricomycotina</taxon>
        <taxon>Agaricomycetes</taxon>
        <taxon>Agaricomycetidae</taxon>
        <taxon>Agaricales</taxon>
        <taxon>Agaricineae</taxon>
        <taxon>Agaricaceae</taxon>
        <taxon>Macrolepiota</taxon>
    </lineage>
</organism>
<gene>
    <name evidence="2" type="ORF">P691DRAFT_779968</name>
</gene>
<dbReference type="AlphaFoldDB" id="A0A9P6BWN5"/>
<sequence length="381" mass="40624">MPHKPKHTIASNAPTALAFKPSNVTQCFLAMMNQDCHASSSFTVEEYSTLVPPAWRSVVMDDLLHMQFRITLNKMNPPPTAPIKVDNDDKGASDIDELSPTEELTNTITAFGQWFKNNNITDDVCPGLIENIRHITMMFSLIPAPHHCPTPPPCTHLHQANALPCTHLHADNIPTPPPKAASQTPAPSHEASMPPPPHAAVATLPAAAASIPPAGPQGCASYTGAAARNLNPAAPPFVHGPPHTPVAQPPAQAQQPISSKHSKQPFFVTRGPSHHQFFIKVPAIPPDTSLPTLVNMANRALVQAKSTLKVDSARLSPCGITCATASVPSSLDLDIIEATLSSRLLGAHVSIPASQSFIKIIDVPFFKPDSMDPFTSTEVDA</sequence>
<evidence type="ECO:0000313" key="3">
    <source>
        <dbReference type="Proteomes" id="UP000807342"/>
    </source>
</evidence>
<evidence type="ECO:0000256" key="1">
    <source>
        <dbReference type="SAM" id="MobiDB-lite"/>
    </source>
</evidence>
<feature type="compositionally biased region" description="Pro residues" evidence="1">
    <location>
        <begin position="233"/>
        <end position="248"/>
    </location>
</feature>
<feature type="region of interest" description="Disordered" evidence="1">
    <location>
        <begin position="232"/>
        <end position="264"/>
    </location>
</feature>
<dbReference type="Proteomes" id="UP000807342">
    <property type="component" value="Unassembled WGS sequence"/>
</dbReference>
<reference evidence="2" key="1">
    <citation type="submission" date="2020-11" db="EMBL/GenBank/DDBJ databases">
        <authorList>
            <consortium name="DOE Joint Genome Institute"/>
            <person name="Ahrendt S."/>
            <person name="Riley R."/>
            <person name="Andreopoulos W."/>
            <person name="Labutti K."/>
            <person name="Pangilinan J."/>
            <person name="Ruiz-Duenas F.J."/>
            <person name="Barrasa J.M."/>
            <person name="Sanchez-Garcia M."/>
            <person name="Camarero S."/>
            <person name="Miyauchi S."/>
            <person name="Serrano A."/>
            <person name="Linde D."/>
            <person name="Babiker R."/>
            <person name="Drula E."/>
            <person name="Ayuso-Fernandez I."/>
            <person name="Pacheco R."/>
            <person name="Padilla G."/>
            <person name="Ferreira P."/>
            <person name="Barriuso J."/>
            <person name="Kellner H."/>
            <person name="Castanera R."/>
            <person name="Alfaro M."/>
            <person name="Ramirez L."/>
            <person name="Pisabarro A.G."/>
            <person name="Kuo A."/>
            <person name="Tritt A."/>
            <person name="Lipzen A."/>
            <person name="He G."/>
            <person name="Yan M."/>
            <person name="Ng V."/>
            <person name="Cullen D."/>
            <person name="Martin F."/>
            <person name="Rosso M.-N."/>
            <person name="Henrissat B."/>
            <person name="Hibbett D."/>
            <person name="Martinez A.T."/>
            <person name="Grigoriev I.V."/>
        </authorList>
    </citation>
    <scope>NUCLEOTIDE SEQUENCE</scope>
    <source>
        <strain evidence="2">MF-IS2</strain>
    </source>
</reference>